<dbReference type="EMBL" id="JADQDQ010000003">
    <property type="protein sequence ID" value="MBF9237356.1"/>
    <property type="molecule type" value="Genomic_DNA"/>
</dbReference>
<proteinExistence type="predicted"/>
<feature type="chain" id="PRO_5046698307" description="DUF3828 domain-containing protein" evidence="1">
    <location>
        <begin position="20"/>
        <end position="204"/>
    </location>
</feature>
<reference evidence="2 3" key="1">
    <citation type="submission" date="2020-11" db="EMBL/GenBank/DDBJ databases">
        <authorList>
            <person name="Kim M.K."/>
        </authorList>
    </citation>
    <scope>NUCLEOTIDE SEQUENCE [LARGE SCALE GENOMIC DNA]</scope>
    <source>
        <strain evidence="2 3">BT683</strain>
    </source>
</reference>
<gene>
    <name evidence="2" type="ORF">I2I05_08090</name>
</gene>
<dbReference type="PROSITE" id="PS51257">
    <property type="entry name" value="PROKAR_LIPOPROTEIN"/>
    <property type="match status" value="1"/>
</dbReference>
<dbReference type="RefSeq" id="WP_196281731.1">
    <property type="nucleotide sequence ID" value="NZ_JADQDQ010000003.1"/>
</dbReference>
<name>A0ABS0IG61_9BACT</name>
<dbReference type="Proteomes" id="UP000597617">
    <property type="component" value="Unassembled WGS sequence"/>
</dbReference>
<keyword evidence="1" id="KW-0732">Signal</keyword>
<accession>A0ABS0IG61</accession>
<evidence type="ECO:0000313" key="3">
    <source>
        <dbReference type="Proteomes" id="UP000597617"/>
    </source>
</evidence>
<protein>
    <recommendedName>
        <fullName evidence="4">DUF3828 domain-containing protein</fullName>
    </recommendedName>
</protein>
<evidence type="ECO:0000313" key="2">
    <source>
        <dbReference type="EMBL" id="MBF9237356.1"/>
    </source>
</evidence>
<organism evidence="2 3">
    <name type="scientific">Hymenobacter jeongseonensis</name>
    <dbReference type="NCBI Taxonomy" id="2791027"/>
    <lineage>
        <taxon>Bacteria</taxon>
        <taxon>Pseudomonadati</taxon>
        <taxon>Bacteroidota</taxon>
        <taxon>Cytophagia</taxon>
        <taxon>Cytophagales</taxon>
        <taxon>Hymenobacteraceae</taxon>
        <taxon>Hymenobacter</taxon>
    </lineage>
</organism>
<evidence type="ECO:0008006" key="4">
    <source>
        <dbReference type="Google" id="ProtNLM"/>
    </source>
</evidence>
<keyword evidence="3" id="KW-1185">Reference proteome</keyword>
<comment type="caution">
    <text evidence="2">The sequence shown here is derived from an EMBL/GenBank/DDBJ whole genome shotgun (WGS) entry which is preliminary data.</text>
</comment>
<feature type="signal peptide" evidence="1">
    <location>
        <begin position="1"/>
        <end position="19"/>
    </location>
</feature>
<evidence type="ECO:0000256" key="1">
    <source>
        <dbReference type="SAM" id="SignalP"/>
    </source>
</evidence>
<sequence length="204" mass="22676">MKIALVLLGLTLAATVASCSFDATRQEAAKPSAKANQATSPDAVVQHFLTWYSGQKEALGSMPLVPAWLSDDGDTTDVYKVDFKVAEEYLQPFKSSGFLSVNYVANEREEIRKADSVMQALRQWAGPPQGLNYDRVVFSQDPDADLEKLRRTKPAVTINGDTALVFFAQLPKPEDLREGANLEFRLVRQQDKWLVDNIRPVFGP</sequence>